<accession>A0A1E1K552</accession>
<dbReference type="InParanoid" id="A0A1E1K552"/>
<protein>
    <recommendedName>
        <fullName evidence="4">Cyanovirin-N domain-containing protein</fullName>
    </recommendedName>
</protein>
<dbReference type="AlphaFoldDB" id="A0A1E1K552"/>
<dbReference type="EMBL" id="FJUW01000007">
    <property type="protein sequence ID" value="CZS93217.1"/>
    <property type="molecule type" value="Genomic_DNA"/>
</dbReference>
<evidence type="ECO:0000313" key="3">
    <source>
        <dbReference type="Proteomes" id="UP000178129"/>
    </source>
</evidence>
<evidence type="ECO:0008006" key="4">
    <source>
        <dbReference type="Google" id="ProtNLM"/>
    </source>
</evidence>
<evidence type="ECO:0000256" key="1">
    <source>
        <dbReference type="SAM" id="SignalP"/>
    </source>
</evidence>
<comment type="caution">
    <text evidence="2">The sequence shown here is derived from an EMBL/GenBank/DDBJ whole genome shotgun (WGS) entry which is preliminary data.</text>
</comment>
<keyword evidence="3" id="KW-1185">Reference proteome</keyword>
<reference evidence="3" key="1">
    <citation type="submission" date="2016-03" db="EMBL/GenBank/DDBJ databases">
        <authorList>
            <person name="Ploux O."/>
        </authorList>
    </citation>
    <scope>NUCLEOTIDE SEQUENCE [LARGE SCALE GENOMIC DNA]</scope>
    <source>
        <strain evidence="3">UK7</strain>
    </source>
</reference>
<gene>
    <name evidence="2" type="ORF">RCO7_07797</name>
</gene>
<sequence length="331" mass="36523">MLSKILILAFMAAVIVSALPGNETMAIEQGTVPYCSDLLFVDDGSFHEVNCTIKAENANFQFSFPEFDNTDDDVASSDISGNIDDIDTNNSNIDNGTLIDNTTSTASLIRRSKKKNKNPPAPMPVVPVDERVLWQEAGDTNTTFKQCINNGPVPSIADIKTLCSRVDTNYVIRRAGQTLPPPKGKNKNPNNEALAGPCVCKVWSYKSAVFSVCNCDTCEALIISSGLRDKCREISQYCTTQGFSSGFIKMPETGAMYEQHMAEKGDKPDAKLRLGELSQGMERTCRSGDAQKLGQDTTGTFIQCGKYKNLHHARKCWRVTDPENFWYIKDK</sequence>
<keyword evidence="1" id="KW-0732">Signal</keyword>
<dbReference type="Proteomes" id="UP000178129">
    <property type="component" value="Unassembled WGS sequence"/>
</dbReference>
<feature type="signal peptide" evidence="1">
    <location>
        <begin position="1"/>
        <end position="18"/>
    </location>
</feature>
<evidence type="ECO:0000313" key="2">
    <source>
        <dbReference type="EMBL" id="CZS93217.1"/>
    </source>
</evidence>
<organism evidence="2 3">
    <name type="scientific">Rhynchosporium graminicola</name>
    <dbReference type="NCBI Taxonomy" id="2792576"/>
    <lineage>
        <taxon>Eukaryota</taxon>
        <taxon>Fungi</taxon>
        <taxon>Dikarya</taxon>
        <taxon>Ascomycota</taxon>
        <taxon>Pezizomycotina</taxon>
        <taxon>Leotiomycetes</taxon>
        <taxon>Helotiales</taxon>
        <taxon>Ploettnerulaceae</taxon>
        <taxon>Rhynchosporium</taxon>
    </lineage>
</organism>
<name>A0A1E1K552_9HELO</name>
<proteinExistence type="predicted"/>
<feature type="chain" id="PRO_5009445570" description="Cyanovirin-N domain-containing protein" evidence="1">
    <location>
        <begin position="19"/>
        <end position="331"/>
    </location>
</feature>